<dbReference type="Pfam" id="PF02465">
    <property type="entry name" value="FliD_N"/>
    <property type="match status" value="1"/>
</dbReference>
<evidence type="ECO:0000259" key="6">
    <source>
        <dbReference type="Pfam" id="PF02465"/>
    </source>
</evidence>
<proteinExistence type="inferred from homology"/>
<keyword evidence="4 5" id="KW-0975">Bacterial flagellum</keyword>
<comment type="function">
    <text evidence="5">Required for morphogenesis and for the elongation of the flagellar filament by facilitating polymerization of the flagellin monomers at the tip of growing filament. Forms a capping structure, which prevents flagellin subunits (transported through the central channel of the flagellum) from leaking out without polymerization at the distal end.</text>
</comment>
<protein>
    <recommendedName>
        <fullName evidence="5">Flagellar hook-associated protein 2</fullName>
        <shortName evidence="5">HAP2</shortName>
    </recommendedName>
    <alternativeName>
        <fullName evidence="5">Flagellar cap protein</fullName>
    </alternativeName>
</protein>
<keyword evidence="9" id="KW-1185">Reference proteome</keyword>
<dbReference type="EMBL" id="BKAL01000008">
    <property type="protein sequence ID" value="GEP69679.1"/>
    <property type="molecule type" value="Genomic_DNA"/>
</dbReference>
<dbReference type="Proteomes" id="UP000321798">
    <property type="component" value="Unassembled WGS sequence"/>
</dbReference>
<dbReference type="GO" id="GO:0071973">
    <property type="term" value="P:bacterial-type flagellum-dependent cell motility"/>
    <property type="evidence" value="ECO:0007669"/>
    <property type="project" value="TreeGrafter"/>
</dbReference>
<feature type="domain" description="Flagellar hook-associated protein 2 N-terminal" evidence="6">
    <location>
        <begin position="11"/>
        <end position="106"/>
    </location>
</feature>
<sequence length="459" mass="46169">MATLGIDGLVSGLDTTSLINQLMAVEANQQTLLKTKQSTASSLVTALQTLNTKVASLATSATTASTAASWSKAKATSSDTTVTATASTSAQPASLSFQVTAVAAAQSSLASLPTDYSGSPTFTITHGSGAGATTKTITATSTHIEDVVAAFNADGTGVKASAINVGTSAVPVYKLQLTGTASGEANAFSVAYTKDDAGTPVQAALGLTTTKAAADAAITLFPGVVGAETTVKSSTNVFTGLATGVDVTVTAATTTPVTITVARDTSNAKTMASALVSNLNVVLTEIGSRSASTTGTADDGTEILKGGLFAGDSSIRTLQQDLLEKASLPVNGVSPSTIGLVINKDGSFTFDDTLFSAALASDPAKVQAVVSGVAERLASTATVASNATNGTLTLNIQAQQGVVKDLDDRIADWDDRLALRKESLTKIYANLEVSLSNLQAQSSWLTSQLASLTSSTSSS</sequence>
<reference evidence="8 9" key="1">
    <citation type="submission" date="2019-07" db="EMBL/GenBank/DDBJ databases">
        <title>Whole genome shotgun sequence of Cellulomonas soli NBRC 109434.</title>
        <authorList>
            <person name="Hosoyama A."/>
            <person name="Uohara A."/>
            <person name="Ohji S."/>
            <person name="Ichikawa N."/>
        </authorList>
    </citation>
    <scope>NUCLEOTIDE SEQUENCE [LARGE SCALE GENOMIC DNA]</scope>
    <source>
        <strain evidence="8 9">NBRC 109434</strain>
    </source>
</reference>
<keyword evidence="3" id="KW-0175">Coiled coil</keyword>
<evidence type="ECO:0000313" key="9">
    <source>
        <dbReference type="Proteomes" id="UP000321798"/>
    </source>
</evidence>
<evidence type="ECO:0000256" key="2">
    <source>
        <dbReference type="ARBA" id="ARBA00011255"/>
    </source>
</evidence>
<dbReference type="PANTHER" id="PTHR30288:SF0">
    <property type="entry name" value="FLAGELLAR HOOK-ASSOCIATED PROTEIN 2"/>
    <property type="match status" value="1"/>
</dbReference>
<dbReference type="GO" id="GO:0009424">
    <property type="term" value="C:bacterial-type flagellum hook"/>
    <property type="evidence" value="ECO:0007669"/>
    <property type="project" value="UniProtKB-UniRule"/>
</dbReference>
<dbReference type="InterPro" id="IPR003481">
    <property type="entry name" value="FliD_N"/>
</dbReference>
<evidence type="ECO:0000256" key="1">
    <source>
        <dbReference type="ARBA" id="ARBA00009764"/>
    </source>
</evidence>
<comment type="subcellular location">
    <subcellularLocation>
        <location evidence="5">Secreted</location>
    </subcellularLocation>
    <subcellularLocation>
        <location evidence="5">Bacterial flagellum</location>
    </subcellularLocation>
</comment>
<evidence type="ECO:0000313" key="8">
    <source>
        <dbReference type="EMBL" id="GEP69679.1"/>
    </source>
</evidence>
<dbReference type="GO" id="GO:0009421">
    <property type="term" value="C:bacterial-type flagellum filament cap"/>
    <property type="evidence" value="ECO:0007669"/>
    <property type="project" value="InterPro"/>
</dbReference>
<comment type="subunit">
    <text evidence="2 5">Homopentamer.</text>
</comment>
<evidence type="ECO:0000256" key="5">
    <source>
        <dbReference type="RuleBase" id="RU362066"/>
    </source>
</evidence>
<accession>A0A512PEP1</accession>
<dbReference type="InterPro" id="IPR010809">
    <property type="entry name" value="FliD_C"/>
</dbReference>
<keyword evidence="5" id="KW-0964">Secreted</keyword>
<dbReference type="AlphaFoldDB" id="A0A512PEP1"/>
<dbReference type="InterPro" id="IPR040026">
    <property type="entry name" value="FliD"/>
</dbReference>
<evidence type="ECO:0000256" key="3">
    <source>
        <dbReference type="ARBA" id="ARBA00023054"/>
    </source>
</evidence>
<dbReference type="OrthoDB" id="5241527at2"/>
<dbReference type="GO" id="GO:0007155">
    <property type="term" value="P:cell adhesion"/>
    <property type="evidence" value="ECO:0007669"/>
    <property type="project" value="InterPro"/>
</dbReference>
<name>A0A512PEP1_9CELL</name>
<evidence type="ECO:0000259" key="7">
    <source>
        <dbReference type="Pfam" id="PF07195"/>
    </source>
</evidence>
<dbReference type="GO" id="GO:0005576">
    <property type="term" value="C:extracellular region"/>
    <property type="evidence" value="ECO:0007669"/>
    <property type="project" value="UniProtKB-SubCell"/>
</dbReference>
<organism evidence="8 9">
    <name type="scientific">Cellulomonas soli</name>
    <dbReference type="NCBI Taxonomy" id="931535"/>
    <lineage>
        <taxon>Bacteria</taxon>
        <taxon>Bacillati</taxon>
        <taxon>Actinomycetota</taxon>
        <taxon>Actinomycetes</taxon>
        <taxon>Micrococcales</taxon>
        <taxon>Cellulomonadaceae</taxon>
        <taxon>Cellulomonas</taxon>
    </lineage>
</organism>
<dbReference type="Pfam" id="PF07195">
    <property type="entry name" value="FliD_C"/>
    <property type="match status" value="1"/>
</dbReference>
<gene>
    <name evidence="8" type="ORF">CSO01_23940</name>
</gene>
<evidence type="ECO:0000256" key="4">
    <source>
        <dbReference type="ARBA" id="ARBA00023143"/>
    </source>
</evidence>
<comment type="similarity">
    <text evidence="1 5">Belongs to the FliD family.</text>
</comment>
<dbReference type="RefSeq" id="WP_146953444.1">
    <property type="nucleotide sequence ID" value="NZ_BAABBJ010000001.1"/>
</dbReference>
<comment type="caution">
    <text evidence="8">The sequence shown here is derived from an EMBL/GenBank/DDBJ whole genome shotgun (WGS) entry which is preliminary data.</text>
</comment>
<feature type="domain" description="Flagellar hook-associated protein 2 C-terminal" evidence="7">
    <location>
        <begin position="214"/>
        <end position="439"/>
    </location>
</feature>
<dbReference type="PANTHER" id="PTHR30288">
    <property type="entry name" value="FLAGELLAR CAP/ASSEMBLY PROTEIN FLID"/>
    <property type="match status" value="1"/>
</dbReference>